<feature type="transmembrane region" description="Helical" evidence="7">
    <location>
        <begin position="361"/>
        <end position="382"/>
    </location>
</feature>
<feature type="transmembrane region" description="Helical" evidence="7">
    <location>
        <begin position="155"/>
        <end position="177"/>
    </location>
</feature>
<dbReference type="Pfam" id="PF03601">
    <property type="entry name" value="Cons_hypoth698"/>
    <property type="match status" value="1"/>
</dbReference>
<evidence type="ECO:0000256" key="4">
    <source>
        <dbReference type="ARBA" id="ARBA00022692"/>
    </source>
</evidence>
<accession>A0A316EY70</accession>
<dbReference type="PANTHER" id="PTHR30106">
    <property type="entry name" value="INNER MEMBRANE PROTEIN YEIH-RELATED"/>
    <property type="match status" value="1"/>
</dbReference>
<evidence type="ECO:0000256" key="7">
    <source>
        <dbReference type="SAM" id="Phobius"/>
    </source>
</evidence>
<sequence>MQIPTAMSTNPIPVVVTPPSTVATEPAAAPAVSWPKRLIALLPLGGIAWLTMVLADHPAVSRYGLSALTLAMCAGMVAANTMPRHWLAPLGPGMQLARHHLLRLGVALYGLRLTFGAIAALGAAGIVVPLTMLVTTLLLGTWVGTKFFGLSRSEAILVSAGSAVCGAAAAIAVSSVVRTDDRQTAVAVATVVLFGTVGMLLYPWLYELATQHWHLAITERAFGIFTGATLHEVAQVIASGKMVSDATADAAVVAKMVRVLALGPLLLIMALWPQGKRAEGQANATANARAGARDWRALLRAVPWFALGFVAVMALNSASLVPQDWKAPLIALDNWMLACAMLAIGLHTRIGDLLRAGRKPLGLAAVLFLFLMVGGALVCYAAI</sequence>
<evidence type="ECO:0000313" key="8">
    <source>
        <dbReference type="EMBL" id="PWK36785.1"/>
    </source>
</evidence>
<evidence type="ECO:0000256" key="5">
    <source>
        <dbReference type="ARBA" id="ARBA00022989"/>
    </source>
</evidence>
<dbReference type="PANTHER" id="PTHR30106:SF2">
    <property type="entry name" value="UPF0324 INNER MEMBRANE PROTEIN YEIH"/>
    <property type="match status" value="1"/>
</dbReference>
<name>A0A316EY70_9BURK</name>
<feature type="transmembrane region" description="Helical" evidence="7">
    <location>
        <begin position="335"/>
        <end position="354"/>
    </location>
</feature>
<evidence type="ECO:0000256" key="6">
    <source>
        <dbReference type="ARBA" id="ARBA00023136"/>
    </source>
</evidence>
<keyword evidence="5 7" id="KW-1133">Transmembrane helix</keyword>
<dbReference type="Proteomes" id="UP000245754">
    <property type="component" value="Unassembled WGS sequence"/>
</dbReference>
<feature type="transmembrane region" description="Helical" evidence="7">
    <location>
        <begin position="38"/>
        <end position="55"/>
    </location>
</feature>
<feature type="transmembrane region" description="Helical" evidence="7">
    <location>
        <begin position="113"/>
        <end position="143"/>
    </location>
</feature>
<feature type="transmembrane region" description="Helical" evidence="7">
    <location>
        <begin position="252"/>
        <end position="272"/>
    </location>
</feature>
<keyword evidence="3" id="KW-1003">Cell membrane</keyword>
<keyword evidence="4 7" id="KW-0812">Transmembrane</keyword>
<feature type="transmembrane region" description="Helical" evidence="7">
    <location>
        <begin position="184"/>
        <end position="205"/>
    </location>
</feature>
<dbReference type="NCBIfam" id="TIGR00698">
    <property type="entry name" value="YeiH family putative sulfate export transporter"/>
    <property type="match status" value="1"/>
</dbReference>
<feature type="transmembrane region" description="Helical" evidence="7">
    <location>
        <begin position="297"/>
        <end position="315"/>
    </location>
</feature>
<keyword evidence="6 7" id="KW-0472">Membrane</keyword>
<comment type="caution">
    <text evidence="8">The sequence shown here is derived from an EMBL/GenBank/DDBJ whole genome shotgun (WGS) entry which is preliminary data.</text>
</comment>
<dbReference type="AlphaFoldDB" id="A0A316EY70"/>
<evidence type="ECO:0000256" key="2">
    <source>
        <dbReference type="ARBA" id="ARBA00007977"/>
    </source>
</evidence>
<evidence type="ECO:0000256" key="3">
    <source>
        <dbReference type="ARBA" id="ARBA00022475"/>
    </source>
</evidence>
<dbReference type="InterPro" id="IPR018383">
    <property type="entry name" value="UPF0324_pro"/>
</dbReference>
<keyword evidence="9" id="KW-1185">Reference proteome</keyword>
<evidence type="ECO:0000313" key="9">
    <source>
        <dbReference type="Proteomes" id="UP000245754"/>
    </source>
</evidence>
<organism evidence="8 9">
    <name type="scientific">Cupriavidus plantarum</name>
    <dbReference type="NCBI Taxonomy" id="942865"/>
    <lineage>
        <taxon>Bacteria</taxon>
        <taxon>Pseudomonadati</taxon>
        <taxon>Pseudomonadota</taxon>
        <taxon>Betaproteobacteria</taxon>
        <taxon>Burkholderiales</taxon>
        <taxon>Burkholderiaceae</taxon>
        <taxon>Cupriavidus</taxon>
    </lineage>
</organism>
<evidence type="ECO:0000256" key="1">
    <source>
        <dbReference type="ARBA" id="ARBA00004651"/>
    </source>
</evidence>
<dbReference type="GO" id="GO:0005886">
    <property type="term" value="C:plasma membrane"/>
    <property type="evidence" value="ECO:0007669"/>
    <property type="project" value="UniProtKB-SubCell"/>
</dbReference>
<comment type="subcellular location">
    <subcellularLocation>
        <location evidence="1">Cell membrane</location>
        <topology evidence="1">Multi-pass membrane protein</topology>
    </subcellularLocation>
</comment>
<dbReference type="EMBL" id="QGGT01000001">
    <property type="protein sequence ID" value="PWK36785.1"/>
    <property type="molecule type" value="Genomic_DNA"/>
</dbReference>
<dbReference type="InterPro" id="IPR004630">
    <property type="entry name" value="UPF0324_YeiH-like"/>
</dbReference>
<comment type="similarity">
    <text evidence="2">Belongs to the UPF0324 family.</text>
</comment>
<feature type="transmembrane region" description="Helical" evidence="7">
    <location>
        <begin position="61"/>
        <end position="79"/>
    </location>
</feature>
<proteinExistence type="inferred from homology"/>
<protein>
    <submittedName>
        <fullName evidence="8">Putative integral membrane protein (TIGR00698 family)</fullName>
    </submittedName>
</protein>
<reference evidence="8 9" key="1">
    <citation type="submission" date="2018-05" db="EMBL/GenBank/DDBJ databases">
        <title>Genomic Encyclopedia of Type Strains, Phase IV (KMG-V): Genome sequencing to study the core and pangenomes of soil and plant-associated prokaryotes.</title>
        <authorList>
            <person name="Whitman W."/>
        </authorList>
    </citation>
    <scope>NUCLEOTIDE SEQUENCE [LARGE SCALE GENOMIC DNA]</scope>
    <source>
        <strain evidence="8 9">SLV-132</strain>
    </source>
</reference>
<gene>
    <name evidence="8" type="ORF">C7419_101650</name>
</gene>